<organism evidence="1 2">
    <name type="scientific">Parasponia andersonii</name>
    <name type="common">Sponia andersonii</name>
    <dbReference type="NCBI Taxonomy" id="3476"/>
    <lineage>
        <taxon>Eukaryota</taxon>
        <taxon>Viridiplantae</taxon>
        <taxon>Streptophyta</taxon>
        <taxon>Embryophyta</taxon>
        <taxon>Tracheophyta</taxon>
        <taxon>Spermatophyta</taxon>
        <taxon>Magnoliopsida</taxon>
        <taxon>eudicotyledons</taxon>
        <taxon>Gunneridae</taxon>
        <taxon>Pentapetalae</taxon>
        <taxon>rosids</taxon>
        <taxon>fabids</taxon>
        <taxon>Rosales</taxon>
        <taxon>Cannabaceae</taxon>
        <taxon>Parasponia</taxon>
    </lineage>
</organism>
<evidence type="ECO:0000313" key="1">
    <source>
        <dbReference type="EMBL" id="PON47397.1"/>
    </source>
</evidence>
<gene>
    <name evidence="1" type="ORF">PanWU01x14_244810</name>
</gene>
<dbReference type="Proteomes" id="UP000237105">
    <property type="component" value="Unassembled WGS sequence"/>
</dbReference>
<accession>A0A2P5BF28</accession>
<name>A0A2P5BF28_PARAD</name>
<feature type="non-terminal residue" evidence="1">
    <location>
        <position position="1"/>
    </location>
</feature>
<dbReference type="EMBL" id="JXTB01000295">
    <property type="protein sequence ID" value="PON47397.1"/>
    <property type="molecule type" value="Genomic_DNA"/>
</dbReference>
<sequence length="45" mass="5143">SFIINSPCFLIEIIGYIILIRDTLRCVVPLNAKGTYFLKLRSITN</sequence>
<proteinExistence type="predicted"/>
<dbReference type="AlphaFoldDB" id="A0A2P5BF28"/>
<protein>
    <submittedName>
        <fullName evidence="1">Uncharacterized protein</fullName>
    </submittedName>
</protein>
<comment type="caution">
    <text evidence="1">The sequence shown here is derived from an EMBL/GenBank/DDBJ whole genome shotgun (WGS) entry which is preliminary data.</text>
</comment>
<keyword evidence="2" id="KW-1185">Reference proteome</keyword>
<reference evidence="2" key="1">
    <citation type="submission" date="2016-06" db="EMBL/GenBank/DDBJ databases">
        <title>Parallel loss of symbiosis genes in relatives of nitrogen-fixing non-legume Parasponia.</title>
        <authorList>
            <person name="Van Velzen R."/>
            <person name="Holmer R."/>
            <person name="Bu F."/>
            <person name="Rutten L."/>
            <person name="Van Zeijl A."/>
            <person name="Liu W."/>
            <person name="Santuari L."/>
            <person name="Cao Q."/>
            <person name="Sharma T."/>
            <person name="Shen D."/>
            <person name="Roswanjaya Y."/>
            <person name="Wardhani T."/>
            <person name="Kalhor M.S."/>
            <person name="Jansen J."/>
            <person name="Van den Hoogen J."/>
            <person name="Gungor B."/>
            <person name="Hartog M."/>
            <person name="Hontelez J."/>
            <person name="Verver J."/>
            <person name="Yang W.-C."/>
            <person name="Schijlen E."/>
            <person name="Repin R."/>
            <person name="Schilthuizen M."/>
            <person name="Schranz E."/>
            <person name="Heidstra R."/>
            <person name="Miyata K."/>
            <person name="Fedorova E."/>
            <person name="Kohlen W."/>
            <person name="Bisseling T."/>
            <person name="Smit S."/>
            <person name="Geurts R."/>
        </authorList>
    </citation>
    <scope>NUCLEOTIDE SEQUENCE [LARGE SCALE GENOMIC DNA]</scope>
    <source>
        <strain evidence="2">cv. WU1-14</strain>
    </source>
</reference>
<evidence type="ECO:0000313" key="2">
    <source>
        <dbReference type="Proteomes" id="UP000237105"/>
    </source>
</evidence>